<comment type="caution">
    <text evidence="2">The sequence shown here is derived from an EMBL/GenBank/DDBJ whole genome shotgun (WGS) entry which is preliminary data.</text>
</comment>
<evidence type="ECO:0000256" key="1">
    <source>
        <dbReference type="SAM" id="SignalP"/>
    </source>
</evidence>
<accession>A0A397TLS2</accession>
<dbReference type="Proteomes" id="UP000265703">
    <property type="component" value="Unassembled WGS sequence"/>
</dbReference>
<dbReference type="EMBL" id="QKYT01000006">
    <property type="protein sequence ID" value="RIA99200.1"/>
    <property type="molecule type" value="Genomic_DNA"/>
</dbReference>
<evidence type="ECO:0008006" key="4">
    <source>
        <dbReference type="Google" id="ProtNLM"/>
    </source>
</evidence>
<name>A0A397TLS2_9GLOM</name>
<evidence type="ECO:0000313" key="3">
    <source>
        <dbReference type="Proteomes" id="UP000265703"/>
    </source>
</evidence>
<feature type="signal peptide" evidence="1">
    <location>
        <begin position="1"/>
        <end position="25"/>
    </location>
</feature>
<gene>
    <name evidence="2" type="ORF">C1645_731006</name>
</gene>
<proteinExistence type="predicted"/>
<keyword evidence="3" id="KW-1185">Reference proteome</keyword>
<keyword evidence="1" id="KW-0732">Signal</keyword>
<sequence>MNFSRVFFYSCLFLVIFGFIPLVESKCSCCGGNKHNIRTCPHKDNCPHNQKEVEKAKFPLVKNKCSCCGGNQHNIRTCPHKDNCPRNQKEVEKAKFTISQSDCFFRIEANQFVKKGERIKPSCYCARYGDEKDEQCHGIADMLGGPGNCENCMSCSRKMNNDMKRMENFVKKSDGGVYIVTCDNYKHAKTITQIFEPYGGYPTTTVIFRKSPTNHHDEI</sequence>
<evidence type="ECO:0000313" key="2">
    <source>
        <dbReference type="EMBL" id="RIA99200.1"/>
    </source>
</evidence>
<feature type="chain" id="PRO_5017209369" description="Copper-fist domain-containing protein" evidence="1">
    <location>
        <begin position="26"/>
        <end position="219"/>
    </location>
</feature>
<protein>
    <recommendedName>
        <fullName evidence="4">Copper-fist domain-containing protein</fullName>
    </recommendedName>
</protein>
<dbReference type="AlphaFoldDB" id="A0A397TLS2"/>
<reference evidence="2 3" key="1">
    <citation type="submission" date="2018-06" db="EMBL/GenBank/DDBJ databases">
        <title>Comparative genomics reveals the genomic features of Rhizophagus irregularis, R. cerebriforme, R. diaphanum and Gigaspora rosea, and their symbiotic lifestyle signature.</title>
        <authorList>
            <person name="Morin E."/>
            <person name="San Clemente H."/>
            <person name="Chen E.C.H."/>
            <person name="De La Providencia I."/>
            <person name="Hainaut M."/>
            <person name="Kuo A."/>
            <person name="Kohler A."/>
            <person name="Murat C."/>
            <person name="Tang N."/>
            <person name="Roy S."/>
            <person name="Loubradou J."/>
            <person name="Henrissat B."/>
            <person name="Grigoriev I.V."/>
            <person name="Corradi N."/>
            <person name="Roux C."/>
            <person name="Martin F.M."/>
        </authorList>
    </citation>
    <scope>NUCLEOTIDE SEQUENCE [LARGE SCALE GENOMIC DNA]</scope>
    <source>
        <strain evidence="2 3">DAOM 227022</strain>
    </source>
</reference>
<organism evidence="2 3">
    <name type="scientific">Glomus cerebriforme</name>
    <dbReference type="NCBI Taxonomy" id="658196"/>
    <lineage>
        <taxon>Eukaryota</taxon>
        <taxon>Fungi</taxon>
        <taxon>Fungi incertae sedis</taxon>
        <taxon>Mucoromycota</taxon>
        <taxon>Glomeromycotina</taxon>
        <taxon>Glomeromycetes</taxon>
        <taxon>Glomerales</taxon>
        <taxon>Glomeraceae</taxon>
        <taxon>Glomus</taxon>
    </lineage>
</organism>
<dbReference type="OrthoDB" id="2391236at2759"/>